<dbReference type="Gene3D" id="3.30.565.10">
    <property type="entry name" value="Histidine kinase-like ATPase, C-terminal domain"/>
    <property type="match status" value="1"/>
</dbReference>
<dbReference type="Gene3D" id="1.10.287.130">
    <property type="match status" value="1"/>
</dbReference>
<dbReference type="Pfam" id="PF02518">
    <property type="entry name" value="HATPase_c"/>
    <property type="match status" value="1"/>
</dbReference>
<keyword evidence="4" id="KW-0808">Transferase</keyword>
<dbReference type="InterPro" id="IPR036097">
    <property type="entry name" value="HisK_dim/P_sf"/>
</dbReference>
<dbReference type="Pfam" id="PF00512">
    <property type="entry name" value="HisKA"/>
    <property type="match status" value="1"/>
</dbReference>
<accession>A0A3R7GHJ7</accession>
<dbReference type="InterPro" id="IPR005467">
    <property type="entry name" value="His_kinase_dom"/>
</dbReference>
<evidence type="ECO:0000256" key="5">
    <source>
        <dbReference type="ARBA" id="ARBA00022777"/>
    </source>
</evidence>
<dbReference type="SMART" id="SM00388">
    <property type="entry name" value="HisKA"/>
    <property type="match status" value="1"/>
</dbReference>
<feature type="region of interest" description="Disordered" evidence="7">
    <location>
        <begin position="210"/>
        <end position="229"/>
    </location>
</feature>
<dbReference type="PANTHER" id="PTHR43711">
    <property type="entry name" value="TWO-COMPONENT HISTIDINE KINASE"/>
    <property type="match status" value="1"/>
</dbReference>
<sequence>MDRDWDSRRSFHVRYADVDGGRERLAAAIEPPYRVTDVAAAEVDTLRGAVDPDVDCLVVTEAFRERSDGRSWTDSLEAVRAARPSLPIVPVVPSFDPERVRSLVRADVADVVCRADGSESSETGATPESDPAARLRARIDDIYDASISDVSGTVLEIARSLMGAAPDEVDIEIEWALGSIGTRLNADRCLVFEYDEQAARLEPTHAWDATQSGTASLESTGSTAVSDTDGTVSADASAVEPIDPSAFPGFEDSLREYDAHAIPPTTDRPEIDVPDGFIGDLAPNEDGEAGDTHPYLERRGLEALLAVPIVIDWELRGVLVVGQDHRRPWPDRLCRQLRMLGELIGHTIERTRRRRELVRKNEHLEQFASVISHDLRNPLNVISGTADLIAETEELHRLEHITAAADRMASMIDDLLLLARDGAKLGAVESVSLESVVRDAWAGVETADATLETHDLPTVEADPGRLQQALENLVRNAIEHNDTSVRILVEGTADGFAFEDDGAGVPPDRREHVFEEGYSGAGGTGLGLSIVETVVSAHGWDISVTDGKQGGARFEIATGEATESVVGSVATSGVDPDSNSNVPF</sequence>
<keyword evidence="6" id="KW-0902">Two-component regulatory system</keyword>
<evidence type="ECO:0000256" key="1">
    <source>
        <dbReference type="ARBA" id="ARBA00000085"/>
    </source>
</evidence>
<dbReference type="PROSITE" id="PS50109">
    <property type="entry name" value="HIS_KIN"/>
    <property type="match status" value="1"/>
</dbReference>
<dbReference type="SMART" id="SM00065">
    <property type="entry name" value="GAF"/>
    <property type="match status" value="1"/>
</dbReference>
<name>A0A3R7GHJ7_9EURY</name>
<dbReference type="InterPro" id="IPR036890">
    <property type="entry name" value="HATPase_C_sf"/>
</dbReference>
<dbReference type="SUPFAM" id="SSF47384">
    <property type="entry name" value="Homodimeric domain of signal transducing histidine kinase"/>
    <property type="match status" value="1"/>
</dbReference>
<dbReference type="InterPro" id="IPR003018">
    <property type="entry name" value="GAF"/>
</dbReference>
<evidence type="ECO:0000313" key="10">
    <source>
        <dbReference type="Proteomes" id="UP000283805"/>
    </source>
</evidence>
<dbReference type="InterPro" id="IPR004358">
    <property type="entry name" value="Sig_transdc_His_kin-like_C"/>
</dbReference>
<reference evidence="9 10" key="1">
    <citation type="submission" date="2018-09" db="EMBL/GenBank/DDBJ databases">
        <title>Genomic Encyclopedia of Archaeal and Bacterial Type Strains, Phase II (KMG-II): from individual species to whole genera.</title>
        <authorList>
            <person name="Goeker M."/>
        </authorList>
    </citation>
    <scope>NUCLEOTIDE SEQUENCE [LARGE SCALE GENOMIC DNA]</scope>
    <source>
        <strain evidence="9 10">DSM 13151</strain>
    </source>
</reference>
<evidence type="ECO:0000256" key="3">
    <source>
        <dbReference type="ARBA" id="ARBA00022553"/>
    </source>
</evidence>
<dbReference type="Gene3D" id="3.30.450.40">
    <property type="match status" value="1"/>
</dbReference>
<dbReference type="InterPro" id="IPR029016">
    <property type="entry name" value="GAF-like_dom_sf"/>
</dbReference>
<keyword evidence="3" id="KW-0597">Phosphoprotein</keyword>
<comment type="catalytic activity">
    <reaction evidence="1">
        <text>ATP + protein L-histidine = ADP + protein N-phospho-L-histidine.</text>
        <dbReference type="EC" id="2.7.13.3"/>
    </reaction>
</comment>
<dbReference type="SUPFAM" id="SSF55874">
    <property type="entry name" value="ATPase domain of HSP90 chaperone/DNA topoisomerase II/histidine kinase"/>
    <property type="match status" value="1"/>
</dbReference>
<dbReference type="Pfam" id="PF01590">
    <property type="entry name" value="GAF"/>
    <property type="match status" value="1"/>
</dbReference>
<dbReference type="PRINTS" id="PR00344">
    <property type="entry name" value="BCTRLSENSOR"/>
</dbReference>
<comment type="caution">
    <text evidence="9">The sequence shown here is derived from an EMBL/GenBank/DDBJ whole genome shotgun (WGS) entry which is preliminary data.</text>
</comment>
<gene>
    <name evidence="9" type="ORF">ATJ93_3624</name>
</gene>
<evidence type="ECO:0000256" key="7">
    <source>
        <dbReference type="SAM" id="MobiDB-lite"/>
    </source>
</evidence>
<protein>
    <recommendedName>
        <fullName evidence="2">histidine kinase</fullName>
        <ecNumber evidence="2">2.7.13.3</ecNumber>
    </recommendedName>
</protein>
<feature type="region of interest" description="Disordered" evidence="7">
    <location>
        <begin position="565"/>
        <end position="584"/>
    </location>
</feature>
<dbReference type="SMART" id="SM00387">
    <property type="entry name" value="HATPase_c"/>
    <property type="match status" value="1"/>
</dbReference>
<dbReference type="CDD" id="cd00082">
    <property type="entry name" value="HisKA"/>
    <property type="match status" value="1"/>
</dbReference>
<dbReference type="SUPFAM" id="SSF55781">
    <property type="entry name" value="GAF domain-like"/>
    <property type="match status" value="1"/>
</dbReference>
<feature type="domain" description="Histidine kinase" evidence="8">
    <location>
        <begin position="370"/>
        <end position="562"/>
    </location>
</feature>
<dbReference type="PANTHER" id="PTHR43711:SF1">
    <property type="entry name" value="HISTIDINE KINASE 1"/>
    <property type="match status" value="1"/>
</dbReference>
<evidence type="ECO:0000259" key="8">
    <source>
        <dbReference type="PROSITE" id="PS50109"/>
    </source>
</evidence>
<keyword evidence="5 9" id="KW-0418">Kinase</keyword>
<evidence type="ECO:0000256" key="2">
    <source>
        <dbReference type="ARBA" id="ARBA00012438"/>
    </source>
</evidence>
<keyword evidence="10" id="KW-1185">Reference proteome</keyword>
<evidence type="ECO:0000313" key="9">
    <source>
        <dbReference type="EMBL" id="RKD93989.1"/>
    </source>
</evidence>
<dbReference type="AlphaFoldDB" id="A0A3R7GHJ7"/>
<proteinExistence type="predicted"/>
<dbReference type="InterPro" id="IPR003594">
    <property type="entry name" value="HATPase_dom"/>
</dbReference>
<dbReference type="InterPro" id="IPR003661">
    <property type="entry name" value="HisK_dim/P_dom"/>
</dbReference>
<dbReference type="EMBL" id="RAPO01000003">
    <property type="protein sequence ID" value="RKD93989.1"/>
    <property type="molecule type" value="Genomic_DNA"/>
</dbReference>
<dbReference type="Proteomes" id="UP000283805">
    <property type="component" value="Unassembled WGS sequence"/>
</dbReference>
<evidence type="ECO:0000256" key="6">
    <source>
        <dbReference type="ARBA" id="ARBA00023012"/>
    </source>
</evidence>
<dbReference type="GO" id="GO:0000155">
    <property type="term" value="F:phosphorelay sensor kinase activity"/>
    <property type="evidence" value="ECO:0007669"/>
    <property type="project" value="InterPro"/>
</dbReference>
<evidence type="ECO:0000256" key="4">
    <source>
        <dbReference type="ARBA" id="ARBA00022679"/>
    </source>
</evidence>
<organism evidence="9 10">
    <name type="scientific">Halopiger aswanensis</name>
    <dbReference type="NCBI Taxonomy" id="148449"/>
    <lineage>
        <taxon>Archaea</taxon>
        <taxon>Methanobacteriati</taxon>
        <taxon>Methanobacteriota</taxon>
        <taxon>Stenosarchaea group</taxon>
        <taxon>Halobacteria</taxon>
        <taxon>Halobacteriales</taxon>
        <taxon>Natrialbaceae</taxon>
        <taxon>Halopiger</taxon>
    </lineage>
</organism>
<dbReference type="EC" id="2.7.13.3" evidence="2"/>
<dbReference type="InterPro" id="IPR050736">
    <property type="entry name" value="Sensor_HK_Regulatory"/>
</dbReference>